<dbReference type="InterPro" id="IPR044668">
    <property type="entry name" value="PuuD-like"/>
</dbReference>
<keyword evidence="3" id="KW-1185">Reference proteome</keyword>
<gene>
    <name evidence="2" type="ORF">Afil01_11940</name>
</gene>
<dbReference type="GO" id="GO:0033969">
    <property type="term" value="F:gamma-glutamyl-gamma-aminobutyrate hydrolase activity"/>
    <property type="evidence" value="ECO:0007669"/>
    <property type="project" value="TreeGrafter"/>
</dbReference>
<reference evidence="2" key="1">
    <citation type="submission" date="2023-03" db="EMBL/GenBank/DDBJ databases">
        <title>Actinorhabdospora filicis NBRC 111898.</title>
        <authorList>
            <person name="Ichikawa N."/>
            <person name="Sato H."/>
            <person name="Tonouchi N."/>
        </authorList>
    </citation>
    <scope>NUCLEOTIDE SEQUENCE</scope>
    <source>
        <strain evidence="2">NBRC 111898</strain>
    </source>
</reference>
<evidence type="ECO:0000313" key="2">
    <source>
        <dbReference type="EMBL" id="GLZ76387.1"/>
    </source>
</evidence>
<dbReference type="InterPro" id="IPR011697">
    <property type="entry name" value="Peptidase_C26"/>
</dbReference>
<dbReference type="Proteomes" id="UP001165079">
    <property type="component" value="Unassembled WGS sequence"/>
</dbReference>
<dbReference type="PROSITE" id="PS51273">
    <property type="entry name" value="GATASE_TYPE_1"/>
    <property type="match status" value="1"/>
</dbReference>
<feature type="region of interest" description="Disordered" evidence="1">
    <location>
        <begin position="249"/>
        <end position="283"/>
    </location>
</feature>
<organism evidence="2 3">
    <name type="scientific">Actinorhabdospora filicis</name>
    <dbReference type="NCBI Taxonomy" id="1785913"/>
    <lineage>
        <taxon>Bacteria</taxon>
        <taxon>Bacillati</taxon>
        <taxon>Actinomycetota</taxon>
        <taxon>Actinomycetes</taxon>
        <taxon>Micromonosporales</taxon>
        <taxon>Micromonosporaceae</taxon>
        <taxon>Actinorhabdospora</taxon>
    </lineage>
</organism>
<proteinExistence type="predicted"/>
<feature type="compositionally biased region" description="Basic residues" evidence="1">
    <location>
        <begin position="271"/>
        <end position="283"/>
    </location>
</feature>
<sequence length="283" mass="29102">MRRPVIGITCYTERARFTAWDVPASLLPRSYVDAVTAAGGQPVILPPTGEPAGLIGVLDGLIVAGGGDIDPARYGREPHAATGYVRDFRDAAEFALTGAALAAGLPFLGICRGMQVLNVHLGGTLHQHLPDHLGHTGHAPAPGEYGRLAVDVRPGTLLAAVTGAASFTPAHYHHQAAERLGAGLVAAATAGDGCVEAVELPGGFTLGVQWHPEVGAAMGVDADTGLFAAFVDAARGRIPHLGPIGRVSCAQGARGERHARPRPGRVGRSGRPGRPRPRARASA</sequence>
<dbReference type="PANTHER" id="PTHR43235:SF1">
    <property type="entry name" value="GLUTAMINE AMIDOTRANSFERASE PB2B2.05-RELATED"/>
    <property type="match status" value="1"/>
</dbReference>
<dbReference type="Gene3D" id="3.40.50.880">
    <property type="match status" value="1"/>
</dbReference>
<dbReference type="Pfam" id="PF07722">
    <property type="entry name" value="Peptidase_C26"/>
    <property type="match status" value="1"/>
</dbReference>
<dbReference type="GO" id="GO:0005829">
    <property type="term" value="C:cytosol"/>
    <property type="evidence" value="ECO:0007669"/>
    <property type="project" value="TreeGrafter"/>
</dbReference>
<protein>
    <submittedName>
        <fullName evidence="2">Glutamine amidotransferase</fullName>
    </submittedName>
</protein>
<dbReference type="EMBL" id="BSTX01000001">
    <property type="protein sequence ID" value="GLZ76387.1"/>
    <property type="molecule type" value="Genomic_DNA"/>
</dbReference>
<dbReference type="CDD" id="cd01745">
    <property type="entry name" value="GATase1_2"/>
    <property type="match status" value="1"/>
</dbReference>
<dbReference type="RefSeq" id="WP_285661567.1">
    <property type="nucleotide sequence ID" value="NZ_BSTX01000001.1"/>
</dbReference>
<dbReference type="GO" id="GO:0006598">
    <property type="term" value="P:polyamine catabolic process"/>
    <property type="evidence" value="ECO:0007669"/>
    <property type="project" value="TreeGrafter"/>
</dbReference>
<comment type="caution">
    <text evidence="2">The sequence shown here is derived from an EMBL/GenBank/DDBJ whole genome shotgun (WGS) entry which is preliminary data.</text>
</comment>
<dbReference type="InterPro" id="IPR029062">
    <property type="entry name" value="Class_I_gatase-like"/>
</dbReference>
<dbReference type="PANTHER" id="PTHR43235">
    <property type="entry name" value="GLUTAMINE AMIDOTRANSFERASE PB2B2.05-RELATED"/>
    <property type="match status" value="1"/>
</dbReference>
<dbReference type="AlphaFoldDB" id="A0A9W6W1X7"/>
<evidence type="ECO:0000256" key="1">
    <source>
        <dbReference type="SAM" id="MobiDB-lite"/>
    </source>
</evidence>
<evidence type="ECO:0000313" key="3">
    <source>
        <dbReference type="Proteomes" id="UP001165079"/>
    </source>
</evidence>
<keyword evidence="2" id="KW-0315">Glutamine amidotransferase</keyword>
<name>A0A9W6W1X7_9ACTN</name>
<dbReference type="SUPFAM" id="SSF52317">
    <property type="entry name" value="Class I glutamine amidotransferase-like"/>
    <property type="match status" value="1"/>
</dbReference>
<accession>A0A9W6W1X7</accession>